<organism evidence="7 8">
    <name type="scientific">Sinobacterium caligoides</name>
    <dbReference type="NCBI Taxonomy" id="933926"/>
    <lineage>
        <taxon>Bacteria</taxon>
        <taxon>Pseudomonadati</taxon>
        <taxon>Pseudomonadota</taxon>
        <taxon>Gammaproteobacteria</taxon>
        <taxon>Cellvibrionales</taxon>
        <taxon>Spongiibacteraceae</taxon>
        <taxon>Sinobacterium</taxon>
    </lineage>
</organism>
<feature type="domain" description="Nitroreductase" evidence="6">
    <location>
        <begin position="15"/>
        <end position="201"/>
    </location>
</feature>
<dbReference type="PANTHER" id="PTHR43673:SF2">
    <property type="entry name" value="NITROREDUCTASE"/>
    <property type="match status" value="1"/>
</dbReference>
<comment type="similarity">
    <text evidence="2">Belongs to the nitroreductase family.</text>
</comment>
<keyword evidence="3" id="KW-0285">Flavoprotein</keyword>
<keyword evidence="4" id="KW-0288">FMN</keyword>
<dbReference type="CDD" id="cd02136">
    <property type="entry name" value="PnbA_NfnB-like"/>
    <property type="match status" value="1"/>
</dbReference>
<name>A0A3N2DH09_9GAMM</name>
<evidence type="ECO:0000313" key="7">
    <source>
        <dbReference type="EMBL" id="ROR99062.1"/>
    </source>
</evidence>
<dbReference type="Pfam" id="PF00881">
    <property type="entry name" value="Nitroreductase"/>
    <property type="match status" value="1"/>
</dbReference>
<proteinExistence type="inferred from homology"/>
<evidence type="ECO:0000259" key="6">
    <source>
        <dbReference type="Pfam" id="PF00881"/>
    </source>
</evidence>
<evidence type="ECO:0000256" key="5">
    <source>
        <dbReference type="ARBA" id="ARBA00023002"/>
    </source>
</evidence>
<comment type="caution">
    <text evidence="7">The sequence shown here is derived from an EMBL/GenBank/DDBJ whole genome shotgun (WGS) entry which is preliminary data.</text>
</comment>
<comment type="cofactor">
    <cofactor evidence="1">
        <name>FMN</name>
        <dbReference type="ChEBI" id="CHEBI:58210"/>
    </cofactor>
</comment>
<protein>
    <submittedName>
        <fullName evidence="7">Nitroreductase</fullName>
    </submittedName>
</protein>
<evidence type="ECO:0000256" key="1">
    <source>
        <dbReference type="ARBA" id="ARBA00001917"/>
    </source>
</evidence>
<dbReference type="SUPFAM" id="SSF55469">
    <property type="entry name" value="FMN-dependent nitroreductase-like"/>
    <property type="match status" value="1"/>
</dbReference>
<keyword evidence="5" id="KW-0560">Oxidoreductase</keyword>
<gene>
    <name evidence="7" type="ORF">EDC56_3302</name>
</gene>
<dbReference type="GO" id="GO:0016491">
    <property type="term" value="F:oxidoreductase activity"/>
    <property type="evidence" value="ECO:0007669"/>
    <property type="project" value="UniProtKB-KW"/>
</dbReference>
<dbReference type="EMBL" id="RKHR01000006">
    <property type="protein sequence ID" value="ROR99062.1"/>
    <property type="molecule type" value="Genomic_DNA"/>
</dbReference>
<accession>A0A3N2DH09</accession>
<sequence length="226" mass="25357">MMNNDLSTAFTELVTRRRSVRGFLPTAVEQPLLERVFELAQRSPSNCNTQPWQVYVASGEVVEALRRQLPEAMMSGHMELDFPFDGVYQGEYKCRQHDAAAQLYQAMGIERGDKAGRGEAFMRNFHFFGAPHVAFLFLHQDFAMREAADLGMYAQNLMLSLSAHGLASCPMTALSFHSGIVRAALDVPDDYKLLFGIALGYEDEQCAANRCRVGRAPLSEAVHFRR</sequence>
<dbReference type="Gene3D" id="3.40.109.10">
    <property type="entry name" value="NADH Oxidase"/>
    <property type="match status" value="1"/>
</dbReference>
<evidence type="ECO:0000313" key="8">
    <source>
        <dbReference type="Proteomes" id="UP000275394"/>
    </source>
</evidence>
<keyword evidence="8" id="KW-1185">Reference proteome</keyword>
<dbReference type="RefSeq" id="WP_245980721.1">
    <property type="nucleotide sequence ID" value="NZ_RKHR01000006.1"/>
</dbReference>
<dbReference type="AlphaFoldDB" id="A0A3N2DH09"/>
<evidence type="ECO:0000256" key="3">
    <source>
        <dbReference type="ARBA" id="ARBA00022630"/>
    </source>
</evidence>
<dbReference type="InterPro" id="IPR029479">
    <property type="entry name" value="Nitroreductase"/>
</dbReference>
<dbReference type="Proteomes" id="UP000275394">
    <property type="component" value="Unassembled WGS sequence"/>
</dbReference>
<evidence type="ECO:0000256" key="2">
    <source>
        <dbReference type="ARBA" id="ARBA00007118"/>
    </source>
</evidence>
<dbReference type="InterPro" id="IPR000415">
    <property type="entry name" value="Nitroreductase-like"/>
</dbReference>
<evidence type="ECO:0000256" key="4">
    <source>
        <dbReference type="ARBA" id="ARBA00022643"/>
    </source>
</evidence>
<reference evidence="7 8" key="1">
    <citation type="submission" date="2018-11" db="EMBL/GenBank/DDBJ databases">
        <title>Genomic Encyclopedia of Type Strains, Phase IV (KMG-IV): sequencing the most valuable type-strain genomes for metagenomic binning, comparative biology and taxonomic classification.</title>
        <authorList>
            <person name="Goeker M."/>
        </authorList>
    </citation>
    <scope>NUCLEOTIDE SEQUENCE [LARGE SCALE GENOMIC DNA]</scope>
    <source>
        <strain evidence="7 8">DSM 100316</strain>
    </source>
</reference>
<dbReference type="PANTHER" id="PTHR43673">
    <property type="entry name" value="NAD(P)H NITROREDUCTASE YDGI-RELATED"/>
    <property type="match status" value="1"/>
</dbReference>